<feature type="region of interest" description="Disordered" evidence="1">
    <location>
        <begin position="3235"/>
        <end position="3312"/>
    </location>
</feature>
<feature type="region of interest" description="Disordered" evidence="1">
    <location>
        <begin position="2778"/>
        <end position="3053"/>
    </location>
</feature>
<feature type="region of interest" description="Disordered" evidence="1">
    <location>
        <begin position="3353"/>
        <end position="3453"/>
    </location>
</feature>
<feature type="compositionally biased region" description="Basic and acidic residues" evidence="1">
    <location>
        <begin position="1834"/>
        <end position="1847"/>
    </location>
</feature>
<feature type="compositionally biased region" description="Polar residues" evidence="1">
    <location>
        <begin position="1050"/>
        <end position="1062"/>
    </location>
</feature>
<feature type="compositionally biased region" description="Basic and acidic residues" evidence="1">
    <location>
        <begin position="2998"/>
        <end position="3019"/>
    </location>
</feature>
<feature type="region of interest" description="Disordered" evidence="1">
    <location>
        <begin position="1304"/>
        <end position="1417"/>
    </location>
</feature>
<feature type="compositionally biased region" description="Basic and acidic residues" evidence="1">
    <location>
        <begin position="3355"/>
        <end position="3385"/>
    </location>
</feature>
<name>A0A9Q0K3Y9_9MAGN</name>
<evidence type="ECO:0000256" key="1">
    <source>
        <dbReference type="SAM" id="MobiDB-lite"/>
    </source>
</evidence>
<feature type="compositionally biased region" description="Basic and acidic residues" evidence="1">
    <location>
        <begin position="1182"/>
        <end position="1220"/>
    </location>
</feature>
<feature type="compositionally biased region" description="Polar residues" evidence="1">
    <location>
        <begin position="3514"/>
        <end position="3528"/>
    </location>
</feature>
<feature type="compositionally biased region" description="Basic and acidic residues" evidence="1">
    <location>
        <begin position="3240"/>
        <end position="3256"/>
    </location>
</feature>
<feature type="region of interest" description="Disordered" evidence="1">
    <location>
        <begin position="1699"/>
        <end position="1722"/>
    </location>
</feature>
<evidence type="ECO:0000313" key="3">
    <source>
        <dbReference type="Proteomes" id="UP001141806"/>
    </source>
</evidence>
<comment type="caution">
    <text evidence="2">The sequence shown here is derived from an EMBL/GenBank/DDBJ whole genome shotgun (WGS) entry which is preliminary data.</text>
</comment>
<feature type="region of interest" description="Disordered" evidence="1">
    <location>
        <begin position="139"/>
        <end position="184"/>
    </location>
</feature>
<feature type="compositionally biased region" description="Basic and acidic residues" evidence="1">
    <location>
        <begin position="3736"/>
        <end position="3746"/>
    </location>
</feature>
<feature type="compositionally biased region" description="Basic and acidic residues" evidence="1">
    <location>
        <begin position="302"/>
        <end position="317"/>
    </location>
</feature>
<feature type="compositionally biased region" description="Low complexity" evidence="1">
    <location>
        <begin position="1164"/>
        <end position="1179"/>
    </location>
</feature>
<feature type="compositionally biased region" description="Basic and acidic residues" evidence="1">
    <location>
        <begin position="2869"/>
        <end position="2884"/>
    </location>
</feature>
<feature type="region of interest" description="Disordered" evidence="1">
    <location>
        <begin position="1257"/>
        <end position="1276"/>
    </location>
</feature>
<feature type="compositionally biased region" description="Polar residues" evidence="1">
    <location>
        <begin position="3023"/>
        <end position="3037"/>
    </location>
</feature>
<feature type="compositionally biased region" description="Basic and acidic residues" evidence="1">
    <location>
        <begin position="2816"/>
        <end position="2857"/>
    </location>
</feature>
<feature type="compositionally biased region" description="Basic and acidic residues" evidence="1">
    <location>
        <begin position="1884"/>
        <end position="1903"/>
    </location>
</feature>
<feature type="region of interest" description="Disordered" evidence="1">
    <location>
        <begin position="2576"/>
        <end position="2677"/>
    </location>
</feature>
<feature type="region of interest" description="Disordered" evidence="1">
    <location>
        <begin position="568"/>
        <end position="589"/>
    </location>
</feature>
<dbReference type="Proteomes" id="UP001141806">
    <property type="component" value="Unassembled WGS sequence"/>
</dbReference>
<feature type="compositionally biased region" description="Basic and acidic residues" evidence="1">
    <location>
        <begin position="2526"/>
        <end position="2535"/>
    </location>
</feature>
<feature type="compositionally biased region" description="Basic and acidic residues" evidence="1">
    <location>
        <begin position="348"/>
        <end position="363"/>
    </location>
</feature>
<feature type="region of interest" description="Disordered" evidence="1">
    <location>
        <begin position="3497"/>
        <end position="3568"/>
    </location>
</feature>
<feature type="compositionally biased region" description="Polar residues" evidence="1">
    <location>
        <begin position="2137"/>
        <end position="2163"/>
    </location>
</feature>
<feature type="region of interest" description="Disordered" evidence="1">
    <location>
        <begin position="2130"/>
        <end position="2232"/>
    </location>
</feature>
<feature type="compositionally biased region" description="Polar residues" evidence="1">
    <location>
        <begin position="1817"/>
        <end position="1833"/>
    </location>
</feature>
<feature type="compositionally biased region" description="Basic and acidic residues" evidence="1">
    <location>
        <begin position="1307"/>
        <end position="1319"/>
    </location>
</feature>
<feature type="compositionally biased region" description="Polar residues" evidence="1">
    <location>
        <begin position="2635"/>
        <end position="2645"/>
    </location>
</feature>
<feature type="compositionally biased region" description="Basic and acidic residues" evidence="1">
    <location>
        <begin position="1103"/>
        <end position="1142"/>
    </location>
</feature>
<feature type="compositionally biased region" description="Basic and acidic residues" evidence="1">
    <location>
        <begin position="697"/>
        <end position="715"/>
    </location>
</feature>
<feature type="region of interest" description="Disordered" evidence="1">
    <location>
        <begin position="1947"/>
        <end position="2055"/>
    </location>
</feature>
<gene>
    <name evidence="2" type="ORF">NE237_021877</name>
</gene>
<feature type="compositionally biased region" description="Basic and acidic residues" evidence="1">
    <location>
        <begin position="1339"/>
        <end position="1392"/>
    </location>
</feature>
<feature type="compositionally biased region" description="Basic and acidic residues" evidence="1">
    <location>
        <begin position="218"/>
        <end position="236"/>
    </location>
</feature>
<organism evidence="2 3">
    <name type="scientific">Protea cynaroides</name>
    <dbReference type="NCBI Taxonomy" id="273540"/>
    <lineage>
        <taxon>Eukaryota</taxon>
        <taxon>Viridiplantae</taxon>
        <taxon>Streptophyta</taxon>
        <taxon>Embryophyta</taxon>
        <taxon>Tracheophyta</taxon>
        <taxon>Spermatophyta</taxon>
        <taxon>Magnoliopsida</taxon>
        <taxon>Proteales</taxon>
        <taxon>Proteaceae</taxon>
        <taxon>Protea</taxon>
    </lineage>
</organism>
<sequence>MATEAEIPEPIQSNKIGEKDKESTCGESESFKEIQKVEGEHQEVVTNVNNDIVSSVVERDVGICEGESFLVSPSLAKVAIENTCIASESTVVDEKINTQQEMLDNETQWQKDLKQEAVEEAYGGITEAENFNALVKEVPPESGLQSDVKPAKFPESPSEKNVEEIGLQKGETEDPPLNIDEGNETQKNVVILGQEVETLDGHASAKELPNDIEKMKVVNHSHEDEIEGKQSSKESELELQEQVQETSKGTTDQNQEALPFTPDLIGEILETDVRNIREASNDASRDDAPIKQEEDESGFEGIRCKEQENPSDTEGKGTDPTIVDPVKKWGQGCVHTTVKGTDPTIVDPSEKIWEKKQEGHENPQDNNTDSVLKGEESSKIQNGEEIINNSEGTNEKFHTPPTKFITEETSLDKSEQETENIQLSSSIALEERNKQTEDSNETLKDVNPTENKNPNDDLEVTKETRLDESEQEAGKLEETSGSDLEEKSQETIDSNEKMKDENPVEYEISGTEDLESPLVTQKAEGSHFQEQEKPNKIDEISEIESVIVGKDNCSEAKPHDKLLEAAESTISKEAATDETKLDTSITDEEGLGGLQSEKLIFPLTNASIDENKNREGASVTETEDNTEVPERIGAEENCRWQMPKDVEASEQNLQTDKPDEEKLERSLSESVEPAASSADAERSTCEKEEESVNSVEESSKEERKERNINWDDEVTKQRALEDENLRAFNPSQKIENMEVETPHMELGNSPVTHSLVEETIKQLCEQQEEVSNLEVEEQIHEKNRNALVENKHIEEAFKVKENMESTMSGQEKARDGPQTLELIPQTSELQVEETVKVCELDLKEKSAETDASQKREEETEKNEASEMGMSKTVREGEVEKKIIMEECCIPDQGTVFLRNKTDNQNSQVEEKKATPEFSGEEQSCKTNDTDKGTKNEIISKEDSAENKIADVEKETEKHIIEESTIMAHSTEPMKEPLKKSSQENQIMKKHEEEIHKGPHTECEVLEESSTGENTERQTVIENPAVQDHPSSPIQEETATESTQEDEVSQRPETTGIGTTVKGSSEEDEKEEEKPIEFIDSEMGILKNMEDTNKNTEASSVTEASREEMLQKEHSDQFALCEEKSKEDLEKAENNNEKLEAESARTLQEAEQEGNLLEAGSNLASEKSSFVTTETSSTSFRQVDVKSVKLEETHNRSDNAEKTLNVEKQEADEENKGKECEMQLESSDTVIGFQYKGIETSTGTEITAREASLDNIWEKTRQGSSTMAPKGQEVDSIEKGKEIKDESPMQQNNLEFSYLANSTGEISIQKEEPGKLEDVSKMSTNEIGKESFNEELQETDSAKEKKLSESPEKNTFESKDADEILKREEDTELTKLGKNSRTETLKDESKLQESPEEGELDGEKTLDVVSKGVETSSSCASIEKDVLDKEDMGIKLEAVDQSHERKEGLDPRESTALKENTEDVDTSQTLERACEVVADDQSHETHPGAKENKVKEDNSVVEDQNTASLEEQMIMQRLQEAEKDGMNLEDIRNKLETEHQTGKEDIPNETTKTAVLNELPHSGHDKAETSENISKWSIEEESTAKDLYVVSIEDRIVNEVQDVLLSVDMCTQEIDDDDDVETETLNLKTVEYPTKEPEASPITEVLEGDIIPRLPSANFLDISKSVPEASEELTKEYIFKEAETTNDELSIASFTAITEEMSSPQNELESGKLEGASDIGSEEKCQRTVETGSMDEEVKEVKLAQTPDSVIIVPTEGDNAHKEKSKTLEKIDPYEVEEVKRSSNAISASEYQAVKAITEAETPASQPADVKESEENLQEPSVSEQELGNKTTNQKIRDEMLKEDEPLRVKNSVGPFTLEETENMCLQRNEPKELEEASKMGFQDIEKGIPSEEQEEKGGPKLDEASQLDSELPACAAKDDESFLEREINTELNKASHVCIIETSEEENANLVSDSQKEESEGKKLEIPFNKMNGEHDEDGEKVNTEKYLLEKDDHVISPEETLKEEANASDTKEKAEISHFISEEQEKETPASLDKIDTSKIKDEADKDLDASPTPNSLAVEATKEEAFNEHQEVTQLVPHELIHGINGTNEENREGAAEDKNVVKELIEVQKPNNTLSNLVSNSGDIVEDLPATGQEFPTNDSNISSFTEASQEQASEKGSQMTEDDEGLTLEFTTQETGEVNLPKEVMEGDPVIDEGAVKESSNKEVEKMNNDRNFHETNANEEGETPIPGHVNMAVFSSVEQATTERSFKDNTEEHDRTTNVVIKGQDLYLPFVGEETVKYVRQDKMEDKTVDEIATKSEDEDNSQALGTIEDQGEKINAVKETPNRENLDEDVSEELDKADASENWGEQIKEEIGMVNDSFVVSMGEETCKECHHEDEKDGNKVNDTEIKQDLEDRSQELDAEEYLKDKANEANKILKCENFHEEVFNGIEDDGSSEKMERQVTEEEALKDQSLASIKEEMIREDQEGEKKDSHEVKSSDVISELQQLEQTYLTDEVDTSTIKGEADKDLSPLPTTNSPAAEATEKAVKEPQEVTQPVPKGLIHEINETRADNIEGAAEDKNVMKEFIAIQKPNNTTSILLSNPVDNVEDLHPTDQEVPTNDSNASSFTETSQEKAPEKRSQTMEDEEGKTSKFSKPATTEVNLAKEAMEGDPVKDEGGVKESSNKEEKMMNNDRYFHETKANEEGETPIPGQESMAIISSAEQAAAERSFKDKPKNVINLVIEEQNQIENHHPQCIDERATELEVEDNSQTTTRDQKEKANAVNETLNCEILNEDVSEGPDVAGASATKGKQIIEETGMVKDPSSASIGEVTYKESQHGDEKEGNKVNDPKTKLEREDQTQKLDAEEIMKDNENEVSTGFENAESSERMERQMTEEEPTKDLYLVPIKEETFSEGNEEEKGGQKVENIETKLNPRDQNQETSCKDDVTENIINREVKSSDVVLEEQQLETPPSTNEADKDLDASPPPNSPAEKAPEDEAVNEPKEVTQLVPKNLIHEINKTNEENKKGDTVEDLHPNVQEVQTNNSNVSPHTEYSQERIPEKEGHMTEDEERHNLVILKQATGAVNLPTEKTEGDSIKDEVQAQDTLYKECENTNYPTNVQETKCGYEEEETPLQEQEDTVFFSSVEQATAEKSIKDSLKDHNTTTNLVIEEQSLLKDPYEECVGEETVKKAHQEKKEGKRVDEITTELDTKDNVQTSEAIEDQTEKIIETSDASKCEILNEEVSKGLEKVGTTDNIEKENMEENRTVKDPCEVSIEEEACKEHHHEDKKERKSVNDREIKVHLEDQSQEGLAGEDLEDMANESNKNENHEALCYEVSPGTENAGSSEKIEKNIIEDEAMKNTFLASIGEETTKKSHQEEEKVELEVEKEANDLDPKDQNHETSSQHNATENCIPDEKGLETTASTDKMDIMTIKEDLDVSSTPNTADKEAPVGEAVYEPQEAPHHEHTELIQESIKMNEENTESTTEEKIVAKEFTEAGKLKTTSSDLISHASNIVEDLHPKDQEESTNKSNALSLTEASQGKTPEKEANMTEDEERNSLVTTRQEKDQTSLATGEMEGYPINNEAPVQEILLKEAKEMNDADANIANRGGETPVPKWQGREILSSTEQAVEENNNIRDSPDVPDTTGDLVFEEQSHEIQRHETEKTEGQNLKDADTLNEKVFLSDVQPSDRELPQKVESLVLPEVIETSPNIVKIEKAADATTEESTQTKVQTAEKDIPSVPQHSILKSKQGDEVEDQKPGEALGTESIETGVEYSGDTTMGDVKPMHKKSHNILSGVGSKVKHSIAKVKKAIACTHPHTDSEPPSPK</sequence>
<feature type="compositionally biased region" description="Basic and acidic residues" evidence="1">
    <location>
        <begin position="1972"/>
        <end position="2050"/>
    </location>
</feature>
<feature type="compositionally biased region" description="Basic and acidic residues" evidence="1">
    <location>
        <begin position="149"/>
        <end position="163"/>
    </location>
</feature>
<feature type="region of interest" description="Disordered" evidence="1">
    <location>
        <begin position="1"/>
        <end position="32"/>
    </location>
</feature>
<feature type="compositionally biased region" description="Polar residues" evidence="1">
    <location>
        <begin position="2600"/>
        <end position="2614"/>
    </location>
</feature>
<feature type="compositionally biased region" description="Basic and acidic residues" evidence="1">
    <location>
        <begin position="3038"/>
        <end position="3053"/>
    </location>
</feature>
<dbReference type="EMBL" id="JAMYWD010000009">
    <property type="protein sequence ID" value="KAJ4961967.1"/>
    <property type="molecule type" value="Genomic_DNA"/>
</dbReference>
<proteinExistence type="predicted"/>
<feature type="region of interest" description="Disordered" evidence="1">
    <location>
        <begin position="606"/>
        <end position="715"/>
    </location>
</feature>
<feature type="compositionally biased region" description="Basic and acidic residues" evidence="1">
    <location>
        <begin position="2615"/>
        <end position="2626"/>
    </location>
</feature>
<accession>A0A9Q0K3Y9</accession>
<feature type="compositionally biased region" description="Basic and acidic residues" evidence="1">
    <location>
        <begin position="656"/>
        <end position="667"/>
    </location>
</feature>
<feature type="region of interest" description="Disordered" evidence="1">
    <location>
        <begin position="3613"/>
        <end position="3633"/>
    </location>
</feature>
<feature type="compositionally biased region" description="Basic and acidic residues" evidence="1">
    <location>
        <begin position="2902"/>
        <end position="2942"/>
    </location>
</feature>
<feature type="region of interest" description="Disordered" evidence="1">
    <location>
        <begin position="900"/>
        <end position="1222"/>
    </location>
</feature>
<feature type="region of interest" description="Disordered" evidence="1">
    <location>
        <begin position="842"/>
        <end position="877"/>
    </location>
</feature>
<feature type="compositionally biased region" description="Basic and acidic residues" evidence="1">
    <location>
        <begin position="3263"/>
        <end position="3290"/>
    </location>
</feature>
<feature type="region of interest" description="Disordered" evidence="1">
    <location>
        <begin position="1748"/>
        <end position="1768"/>
    </location>
</feature>
<feature type="compositionally biased region" description="Basic and acidic residues" evidence="1">
    <location>
        <begin position="453"/>
        <end position="502"/>
    </location>
</feature>
<reference evidence="2" key="1">
    <citation type="journal article" date="2023" name="Plant J.">
        <title>The genome of the king protea, Protea cynaroides.</title>
        <authorList>
            <person name="Chang J."/>
            <person name="Duong T.A."/>
            <person name="Schoeman C."/>
            <person name="Ma X."/>
            <person name="Roodt D."/>
            <person name="Barker N."/>
            <person name="Li Z."/>
            <person name="Van de Peer Y."/>
            <person name="Mizrachi E."/>
        </authorList>
    </citation>
    <scope>NUCLEOTIDE SEQUENCE</scope>
    <source>
        <tissue evidence="2">Young leaves</tissue>
    </source>
</reference>
<feature type="region of interest" description="Disordered" evidence="1">
    <location>
        <begin position="1884"/>
        <end position="1908"/>
    </location>
</feature>
<feature type="compositionally biased region" description="Basic and acidic residues" evidence="1">
    <location>
        <begin position="3502"/>
        <end position="3513"/>
    </location>
</feature>
<feature type="region of interest" description="Disordered" evidence="1">
    <location>
        <begin position="2375"/>
        <end position="2402"/>
    </location>
</feature>
<feature type="region of interest" description="Disordered" evidence="1">
    <location>
        <begin position="799"/>
        <end position="818"/>
    </location>
</feature>
<keyword evidence="3" id="KW-1185">Reference proteome</keyword>
<feature type="region of interest" description="Disordered" evidence="1">
    <location>
        <begin position="218"/>
        <end position="260"/>
    </location>
</feature>
<feature type="compositionally biased region" description="Basic and acidic residues" evidence="1">
    <location>
        <begin position="927"/>
        <end position="961"/>
    </location>
</feature>
<feature type="compositionally biased region" description="Basic and acidic residues" evidence="1">
    <location>
        <begin position="1954"/>
        <end position="1965"/>
    </location>
</feature>
<feature type="compositionally biased region" description="Basic and acidic residues" evidence="1">
    <location>
        <begin position="1436"/>
        <end position="1460"/>
    </location>
</feature>
<feature type="compositionally biased region" description="Basic and acidic residues" evidence="1">
    <location>
        <begin position="2650"/>
        <end position="2677"/>
    </location>
</feature>
<feature type="region of interest" description="Disordered" evidence="1">
    <location>
        <begin position="275"/>
        <end position="539"/>
    </location>
</feature>
<protein>
    <submittedName>
        <fullName evidence="2">Uncharacterized protein</fullName>
    </submittedName>
</protein>
<feature type="compositionally biased region" description="Basic and acidic residues" evidence="1">
    <location>
        <begin position="2438"/>
        <end position="2453"/>
    </location>
</feature>
<feature type="region of interest" description="Disordered" evidence="1">
    <location>
        <begin position="2431"/>
        <end position="2484"/>
    </location>
</feature>
<feature type="compositionally biased region" description="Basic and acidic residues" evidence="1">
    <location>
        <begin position="2316"/>
        <end position="2331"/>
    </location>
</feature>
<feature type="region of interest" description="Disordered" evidence="1">
    <location>
        <begin position="2297"/>
        <end position="2350"/>
    </location>
</feature>
<evidence type="ECO:0000313" key="2">
    <source>
        <dbReference type="EMBL" id="KAJ4961967.1"/>
    </source>
</evidence>
<feature type="compositionally biased region" description="Basic and acidic residues" evidence="1">
    <location>
        <begin position="2977"/>
        <end position="2989"/>
    </location>
</feature>
<feature type="compositionally biased region" description="Basic and acidic residues" evidence="1">
    <location>
        <begin position="971"/>
        <end position="1002"/>
    </location>
</feature>
<feature type="compositionally biased region" description="Polar residues" evidence="1">
    <location>
        <begin position="1028"/>
        <end position="1041"/>
    </location>
</feature>
<feature type="region of interest" description="Disordered" evidence="1">
    <location>
        <begin position="1436"/>
        <end position="1507"/>
    </location>
</feature>
<feature type="region of interest" description="Disordered" evidence="1">
    <location>
        <begin position="1798"/>
        <end position="1868"/>
    </location>
</feature>
<feature type="compositionally biased region" description="Basic and acidic residues" evidence="1">
    <location>
        <begin position="628"/>
        <end position="647"/>
    </location>
</feature>
<feature type="region of interest" description="Disordered" evidence="1">
    <location>
        <begin position="2499"/>
        <end position="2545"/>
    </location>
</feature>
<feature type="compositionally biased region" description="Basic and acidic residues" evidence="1">
    <location>
        <begin position="842"/>
        <end position="864"/>
    </location>
</feature>
<feature type="compositionally biased region" description="Basic and acidic residues" evidence="1">
    <location>
        <begin position="2460"/>
        <end position="2481"/>
    </location>
</feature>
<feature type="compositionally biased region" description="Basic and acidic residues" evidence="1">
    <location>
        <begin position="1757"/>
        <end position="1768"/>
    </location>
</feature>
<feature type="compositionally biased region" description="Basic and acidic residues" evidence="1">
    <location>
        <begin position="3411"/>
        <end position="3422"/>
    </location>
</feature>
<feature type="compositionally biased region" description="Basic and acidic residues" evidence="1">
    <location>
        <begin position="2198"/>
        <end position="2218"/>
    </location>
</feature>
<dbReference type="OrthoDB" id="771720at2759"/>
<feature type="compositionally biased region" description="Basic and acidic residues" evidence="1">
    <location>
        <begin position="275"/>
        <end position="292"/>
    </location>
</feature>
<feature type="compositionally biased region" description="Basic and acidic residues" evidence="1">
    <location>
        <begin position="16"/>
        <end position="32"/>
    </location>
</feature>
<feature type="compositionally biased region" description="Polar residues" evidence="1">
    <location>
        <begin position="1007"/>
        <end position="1020"/>
    </location>
</feature>
<feature type="compositionally biased region" description="Basic and acidic residues" evidence="1">
    <location>
        <begin position="1479"/>
        <end position="1497"/>
    </location>
</feature>
<feature type="compositionally biased region" description="Basic and acidic residues" evidence="1">
    <location>
        <begin position="524"/>
        <end position="539"/>
    </location>
</feature>
<feature type="compositionally biased region" description="Polar residues" evidence="1">
    <location>
        <begin position="3386"/>
        <end position="3395"/>
    </location>
</feature>
<feature type="region of interest" description="Disordered" evidence="1">
    <location>
        <begin position="3703"/>
        <end position="3777"/>
    </location>
</feature>
<feature type="compositionally biased region" description="Basic and acidic residues" evidence="1">
    <location>
        <begin position="429"/>
        <end position="444"/>
    </location>
</feature>
<feature type="compositionally biased region" description="Polar residues" evidence="1">
    <location>
        <begin position="2576"/>
        <end position="2588"/>
    </location>
</feature>